<keyword evidence="1" id="KW-0175">Coiled coil</keyword>
<keyword evidence="2" id="KW-0812">Transmembrane</keyword>
<keyword evidence="2" id="KW-0472">Membrane</keyword>
<feature type="domain" description="Multidrug resistance protein MdtA-like alpha-helical hairpin" evidence="3">
    <location>
        <begin position="137"/>
        <end position="196"/>
    </location>
</feature>
<dbReference type="InterPro" id="IPR050739">
    <property type="entry name" value="MFP"/>
</dbReference>
<proteinExistence type="predicted"/>
<evidence type="ECO:0000313" key="5">
    <source>
        <dbReference type="Proteomes" id="UP000051260"/>
    </source>
</evidence>
<dbReference type="SUPFAM" id="SSF111369">
    <property type="entry name" value="HlyD-like secretion proteins"/>
    <property type="match status" value="3"/>
</dbReference>
<dbReference type="PANTHER" id="PTHR30386">
    <property type="entry name" value="MEMBRANE FUSION SUBUNIT OF EMRAB-TOLC MULTIDRUG EFFLUX PUMP"/>
    <property type="match status" value="1"/>
</dbReference>
<protein>
    <submittedName>
        <fullName evidence="4">Inner membrane protein YiaV</fullName>
    </submittedName>
</protein>
<dbReference type="OrthoDB" id="9811754at2"/>
<organism evidence="4 5">
    <name type="scientific">Ruegeria denitrificans</name>
    <dbReference type="NCBI Taxonomy" id="1715692"/>
    <lineage>
        <taxon>Bacteria</taxon>
        <taxon>Pseudomonadati</taxon>
        <taxon>Pseudomonadota</taxon>
        <taxon>Alphaproteobacteria</taxon>
        <taxon>Rhodobacterales</taxon>
        <taxon>Roseobacteraceae</taxon>
        <taxon>Ruegeria</taxon>
    </lineage>
</organism>
<evidence type="ECO:0000256" key="1">
    <source>
        <dbReference type="SAM" id="Coils"/>
    </source>
</evidence>
<dbReference type="Proteomes" id="UP000051260">
    <property type="component" value="Unassembled WGS sequence"/>
</dbReference>
<dbReference type="InterPro" id="IPR058624">
    <property type="entry name" value="MdtA-like_HH"/>
</dbReference>
<dbReference type="Pfam" id="PF25876">
    <property type="entry name" value="HH_MFP_RND"/>
    <property type="match status" value="1"/>
</dbReference>
<dbReference type="Gene3D" id="1.10.287.470">
    <property type="entry name" value="Helix hairpin bin"/>
    <property type="match status" value="1"/>
</dbReference>
<evidence type="ECO:0000256" key="2">
    <source>
        <dbReference type="SAM" id="Phobius"/>
    </source>
</evidence>
<sequence length="381" mass="42570">MFVALGITLFYIIFVWFIFFKAKLLKFNITWGVVSFWVGAHLLLIFLVALRFFQPFSLDSHVVRSTIQIVPRLTEPTILTEVLVEPNTEVKKGDPLYRFDDTVFALEVEEATAQLVAAEQNAKILEQDVIAASEAIERANAQLAYALTQQARYQNLVPAGGARQDELDRWDEQVAEDQAQVKEAEANLEKAQLALDSQIDGVNTGILQAQAQLDKAQYFLDNTTIYAPEDGMIVSQQARPGLVVGDIRLGAIASFVTKDNPYILATYRQQNLKFVEVGQEVEVALDLYPGEILTGKVEAIWWATRQGQYLPSGRLPGFEFPKLPGRIAVQMSVDIPDGHTFPAGGHAAVAIYTGQGKSFEFLRRINIRLYSFANFIRPLDI</sequence>
<feature type="coiled-coil region" evidence="1">
    <location>
        <begin position="167"/>
        <end position="201"/>
    </location>
</feature>
<dbReference type="RefSeq" id="WP_058280997.1">
    <property type="nucleotide sequence ID" value="NZ_CYUD01000003.1"/>
</dbReference>
<dbReference type="Gene3D" id="2.40.30.170">
    <property type="match status" value="1"/>
</dbReference>
<gene>
    <name evidence="4" type="primary">yiaV_1</name>
    <name evidence="4" type="ORF">RUE5091_01258</name>
</gene>
<dbReference type="EMBL" id="CYUD01000003">
    <property type="protein sequence ID" value="CUJ92787.1"/>
    <property type="molecule type" value="Genomic_DNA"/>
</dbReference>
<evidence type="ECO:0000259" key="3">
    <source>
        <dbReference type="Pfam" id="PF25876"/>
    </source>
</evidence>
<feature type="coiled-coil region" evidence="1">
    <location>
        <begin position="108"/>
        <end position="142"/>
    </location>
</feature>
<name>A0A0N7M8Z4_9RHOB</name>
<feature type="transmembrane region" description="Helical" evidence="2">
    <location>
        <begin position="29"/>
        <end position="53"/>
    </location>
</feature>
<dbReference type="STRING" id="1715692.RUE5091_01258"/>
<reference evidence="5" key="1">
    <citation type="submission" date="2015-09" db="EMBL/GenBank/DDBJ databases">
        <authorList>
            <person name="Rodrigo-Torres L."/>
            <person name="Arahal D.R."/>
        </authorList>
    </citation>
    <scope>NUCLEOTIDE SEQUENCE [LARGE SCALE GENOMIC DNA]</scope>
    <source>
        <strain evidence="5">CECT 5091</strain>
    </source>
</reference>
<dbReference type="PANTHER" id="PTHR30386:SF18">
    <property type="entry name" value="INNER MEMBRANE PROTEIN YIAV-RELATED"/>
    <property type="match status" value="1"/>
</dbReference>
<dbReference type="Gene3D" id="2.40.50.100">
    <property type="match status" value="1"/>
</dbReference>
<dbReference type="AlphaFoldDB" id="A0A0N7M8Z4"/>
<evidence type="ECO:0000313" key="4">
    <source>
        <dbReference type="EMBL" id="CUJ92787.1"/>
    </source>
</evidence>
<feature type="transmembrane region" description="Helical" evidence="2">
    <location>
        <begin position="6"/>
        <end position="22"/>
    </location>
</feature>
<keyword evidence="5" id="KW-1185">Reference proteome</keyword>
<accession>A0A0N7M8Z4</accession>
<keyword evidence="2" id="KW-1133">Transmembrane helix</keyword>